<protein>
    <submittedName>
        <fullName evidence="1">Uncharacterized protein</fullName>
    </submittedName>
</protein>
<dbReference type="EMBL" id="FRCL01000015">
    <property type="protein sequence ID" value="SHN13653.1"/>
    <property type="molecule type" value="Genomic_DNA"/>
</dbReference>
<accession>A0A1M7PA65</accession>
<proteinExistence type="predicted"/>
<dbReference type="AlphaFoldDB" id="A0A1M7PA65"/>
<gene>
    <name evidence="1" type="ORF">SAMN05216269_11520</name>
</gene>
<sequence>MLNNFFRINLPYGIAKNENGEWMAFNREYMPLGFNDTSFKEHPEYSYSNIPIYTKYKRLTETFLIEIAHDGEKGLSRNEAGEILKVFFYDDATNPVSNSKDLFWENYFKKLQKLSKMEKSN</sequence>
<evidence type="ECO:0000313" key="2">
    <source>
        <dbReference type="Proteomes" id="UP000184092"/>
    </source>
</evidence>
<evidence type="ECO:0000313" key="1">
    <source>
        <dbReference type="EMBL" id="SHN13653.1"/>
    </source>
</evidence>
<organism evidence="1 2">
    <name type="scientific">Flavobacterium xinjiangense</name>
    <dbReference type="NCBI Taxonomy" id="178356"/>
    <lineage>
        <taxon>Bacteria</taxon>
        <taxon>Pseudomonadati</taxon>
        <taxon>Bacteroidota</taxon>
        <taxon>Flavobacteriia</taxon>
        <taxon>Flavobacteriales</taxon>
        <taxon>Flavobacteriaceae</taxon>
        <taxon>Flavobacterium</taxon>
    </lineage>
</organism>
<dbReference type="OrthoDB" id="7026240at2"/>
<dbReference type="Proteomes" id="UP000184092">
    <property type="component" value="Unassembled WGS sequence"/>
</dbReference>
<name>A0A1M7PA65_9FLAO</name>
<keyword evidence="2" id="KW-1185">Reference proteome</keyword>
<dbReference type="RefSeq" id="WP_084538371.1">
    <property type="nucleotide sequence ID" value="NZ_FRCL01000015.1"/>
</dbReference>
<reference evidence="2" key="1">
    <citation type="submission" date="2016-11" db="EMBL/GenBank/DDBJ databases">
        <authorList>
            <person name="Varghese N."/>
            <person name="Submissions S."/>
        </authorList>
    </citation>
    <scope>NUCLEOTIDE SEQUENCE [LARGE SCALE GENOMIC DNA]</scope>
    <source>
        <strain evidence="2">CGMCC 1.2749</strain>
    </source>
</reference>